<dbReference type="InterPro" id="IPR002213">
    <property type="entry name" value="UDP_glucos_trans"/>
</dbReference>
<dbReference type="GO" id="GO:0016906">
    <property type="term" value="F:sterol 3-beta-glucosyltransferase activity"/>
    <property type="evidence" value="ECO:0007669"/>
    <property type="project" value="UniProtKB-ARBA"/>
</dbReference>
<sequence length="651" mass="72428">MSQAEEQGGISVEQDGESARGGDEVVQGSPRKHVLIIVVGSRGDLNPFLALGEELQDAGYHVRLATHETFKAIVERFGFEFCKLAGSPSELMGLMGSSESIYSPSYIYRNYHKYRGFVKNLLEDVWNNCVLTTQPDMPISLIIANPISICGVHVAEYLDVPVVMMFTMPWTKSREHPFPMYLTSGGSEPSSLNITSYGVFENAMWFTIKDLVNDFREQNLKLETLSLNCTEYASSNVSVRGRKVPYVYCWSRSVIPKPSDWGDHIMISGYCMTKDDRKAFKETSGPKDETPPPGFATSDALDRFLSKAKEKDPLGPLYIGFGSIFNDTESIRKLAALITRSLHLLACTPGADGYPGVVGTRCVVLQAVNHLDIFTEEFKNTDNMCTQEHKNGIFEADEPVLVTTLSSRDIKCDREKQTPQRSQSVSESAPSQKIEKDARFAAWARPGNVEVPEELAKKAWEVLQDQTIIIQEAKHSTLFPQCSFVVHHGGAGTFMTAVHAGIPQLVVPFFGDQFIWGDIVKARGIGTCLSSEYLNTTRFVKRVEHCLMPQVQKEAKMLGVTLRREVCSPESTGTRKIIRAVEEWQQHNEDHFDNDIARCDPQCILEPDKVEPESTPTNPTPMASTLTAIKSEPPMKEKGREGCSGSDCVLQ</sequence>
<organism evidence="5">
    <name type="scientific">Mucochytrium quahogii</name>
    <dbReference type="NCBI Taxonomy" id="96639"/>
    <lineage>
        <taxon>Eukaryota</taxon>
        <taxon>Sar</taxon>
        <taxon>Stramenopiles</taxon>
        <taxon>Bigyra</taxon>
        <taxon>Labyrinthulomycetes</taxon>
        <taxon>Thraustochytrida</taxon>
        <taxon>Thraustochytriidae</taxon>
        <taxon>Mucochytrium</taxon>
    </lineage>
</organism>
<feature type="region of interest" description="Disordered" evidence="2">
    <location>
        <begin position="412"/>
        <end position="432"/>
    </location>
</feature>
<dbReference type="SUPFAM" id="SSF53756">
    <property type="entry name" value="UDP-Glycosyltransferase/glycogen phosphorylase"/>
    <property type="match status" value="2"/>
</dbReference>
<evidence type="ECO:0000313" key="5">
    <source>
        <dbReference type="EMBL" id="CAD9668770.1"/>
    </source>
</evidence>
<proteinExistence type="predicted"/>
<dbReference type="Gene3D" id="3.40.50.2000">
    <property type="entry name" value="Glycogen Phosphorylase B"/>
    <property type="match status" value="2"/>
</dbReference>
<dbReference type="InterPro" id="IPR010610">
    <property type="entry name" value="EryCIII-like_C"/>
</dbReference>
<evidence type="ECO:0008006" key="6">
    <source>
        <dbReference type="Google" id="ProtNLM"/>
    </source>
</evidence>
<dbReference type="Pfam" id="PF03033">
    <property type="entry name" value="Glyco_transf_28"/>
    <property type="match status" value="1"/>
</dbReference>
<dbReference type="EMBL" id="HBHK01004282">
    <property type="protein sequence ID" value="CAD9668770.1"/>
    <property type="molecule type" value="Transcribed_RNA"/>
</dbReference>
<feature type="compositionally biased region" description="Polar residues" evidence="2">
    <location>
        <begin position="614"/>
        <end position="628"/>
    </location>
</feature>
<dbReference type="GO" id="GO:0005975">
    <property type="term" value="P:carbohydrate metabolic process"/>
    <property type="evidence" value="ECO:0007669"/>
    <property type="project" value="InterPro"/>
</dbReference>
<feature type="domain" description="Glycosyltransferase family 28 N-terminal" evidence="3">
    <location>
        <begin position="34"/>
        <end position="175"/>
    </location>
</feature>
<name>A0A7S2REG2_9STRA</name>
<dbReference type="PANTHER" id="PTHR48050:SF13">
    <property type="entry name" value="STEROL 3-BETA-GLUCOSYLTRANSFERASE UGT80A2"/>
    <property type="match status" value="1"/>
</dbReference>
<evidence type="ECO:0000259" key="4">
    <source>
        <dbReference type="Pfam" id="PF06722"/>
    </source>
</evidence>
<dbReference type="InterPro" id="IPR050426">
    <property type="entry name" value="Glycosyltransferase_28"/>
</dbReference>
<reference evidence="5" key="1">
    <citation type="submission" date="2021-01" db="EMBL/GenBank/DDBJ databases">
        <authorList>
            <person name="Corre E."/>
            <person name="Pelletier E."/>
            <person name="Niang G."/>
            <person name="Scheremetjew M."/>
            <person name="Finn R."/>
            <person name="Kale V."/>
            <person name="Holt S."/>
            <person name="Cochrane G."/>
            <person name="Meng A."/>
            <person name="Brown T."/>
            <person name="Cohen L."/>
        </authorList>
    </citation>
    <scope>NUCLEOTIDE SEQUENCE</scope>
    <source>
        <strain evidence="5">NY070348D</strain>
    </source>
</reference>
<evidence type="ECO:0000256" key="1">
    <source>
        <dbReference type="ARBA" id="ARBA00022679"/>
    </source>
</evidence>
<evidence type="ECO:0000259" key="3">
    <source>
        <dbReference type="Pfam" id="PF03033"/>
    </source>
</evidence>
<dbReference type="CDD" id="cd03784">
    <property type="entry name" value="GT1_Gtf-like"/>
    <property type="match status" value="1"/>
</dbReference>
<protein>
    <recommendedName>
        <fullName evidence="6">Glycosyltransferase family 28 N-terminal domain-containing protein</fullName>
    </recommendedName>
</protein>
<dbReference type="Pfam" id="PF06722">
    <property type="entry name" value="EryCIII-like_C"/>
    <property type="match status" value="1"/>
</dbReference>
<feature type="region of interest" description="Disordered" evidence="2">
    <location>
        <begin position="608"/>
        <end position="651"/>
    </location>
</feature>
<dbReference type="PANTHER" id="PTHR48050">
    <property type="entry name" value="STEROL 3-BETA-GLUCOSYLTRANSFERASE"/>
    <property type="match status" value="1"/>
</dbReference>
<evidence type="ECO:0000256" key="2">
    <source>
        <dbReference type="SAM" id="MobiDB-lite"/>
    </source>
</evidence>
<feature type="region of interest" description="Disordered" evidence="2">
    <location>
        <begin position="1"/>
        <end position="26"/>
    </location>
</feature>
<accession>A0A7S2REG2</accession>
<feature type="domain" description="Erythromycin biosynthesis protein CIII-like C-terminal" evidence="4">
    <location>
        <begin position="477"/>
        <end position="547"/>
    </location>
</feature>
<dbReference type="AlphaFoldDB" id="A0A7S2REG2"/>
<keyword evidence="1" id="KW-0808">Transferase</keyword>
<gene>
    <name evidence="5" type="ORF">QSP1433_LOCUS2582</name>
</gene>
<dbReference type="InterPro" id="IPR004276">
    <property type="entry name" value="GlycoTrans_28_N"/>
</dbReference>
<feature type="compositionally biased region" description="Polar residues" evidence="2">
    <location>
        <begin position="419"/>
        <end position="431"/>
    </location>
</feature>